<dbReference type="Gene3D" id="1.10.443.10">
    <property type="entry name" value="Intergrase catalytic core"/>
    <property type="match status" value="1"/>
</dbReference>
<comment type="similarity">
    <text evidence="2">Belongs to the 'phage' integrase family.</text>
</comment>
<dbReference type="Pfam" id="PF00589">
    <property type="entry name" value="Phage_integrase"/>
    <property type="match status" value="1"/>
</dbReference>
<dbReference type="GO" id="GO:0015074">
    <property type="term" value="P:DNA integration"/>
    <property type="evidence" value="ECO:0007669"/>
    <property type="project" value="UniProtKB-KW"/>
</dbReference>
<sequence length="394" mass="45315">MAKKRSNGEGSIYPRKNGLWCGCCTVIINGKEKKKYVYGKTQKIAKDKLKAIQDSNLRGTISENSSMFFEDWMYEWLVNYKKLILKQTTYENYMIYFGTHIKNSKLGKTQISKLTTTQLQAYYNEKLVNGRSDGKGKLSNRSVRYLHIIIHGALEQAVRNGLISKNVSSAAVLPAREVKEIVPLSTDEVKKLIEVAKDSSIYTLILLEIFSGLRKGEILAITWNAINFDEKKLYVRHSLCRVLDTENTVANKYKLILMEPKTSKSKRCIPLNDMVIAALKKHKKYQNEEKIRNRDIYNDQDLVFAMPDGNFICPRKLLRMFHSLLKKAGIERKRFHDMRHTFASILLNEGESPKVIQELMGHSSISTTIDIYTHLIHETKVKSIDKLTDKIINS</sequence>
<comment type="function">
    <text evidence="1">Site-specific tyrosine recombinase, which acts by catalyzing the cutting and rejoining of the recombining DNA molecules.</text>
</comment>
<dbReference type="Gene3D" id="1.10.150.130">
    <property type="match status" value="1"/>
</dbReference>
<dbReference type="GO" id="GO:0003677">
    <property type="term" value="F:DNA binding"/>
    <property type="evidence" value="ECO:0007669"/>
    <property type="project" value="UniProtKB-KW"/>
</dbReference>
<evidence type="ECO:0000313" key="8">
    <source>
        <dbReference type="Proteomes" id="UP000184612"/>
    </source>
</evidence>
<dbReference type="SUPFAM" id="SSF56349">
    <property type="entry name" value="DNA breaking-rejoining enzymes"/>
    <property type="match status" value="1"/>
</dbReference>
<keyword evidence="8" id="KW-1185">Reference proteome</keyword>
<protein>
    <submittedName>
        <fullName evidence="7">Site-specific recombinase XerD</fullName>
    </submittedName>
</protein>
<keyword evidence="5" id="KW-0233">DNA recombination</keyword>
<evidence type="ECO:0000256" key="3">
    <source>
        <dbReference type="ARBA" id="ARBA00022908"/>
    </source>
</evidence>
<dbReference type="PANTHER" id="PTHR30349">
    <property type="entry name" value="PHAGE INTEGRASE-RELATED"/>
    <property type="match status" value="1"/>
</dbReference>
<dbReference type="InterPro" id="IPR011010">
    <property type="entry name" value="DNA_brk_join_enz"/>
</dbReference>
<dbReference type="InterPro" id="IPR010998">
    <property type="entry name" value="Integrase_recombinase_N"/>
</dbReference>
<proteinExistence type="inferred from homology"/>
<dbReference type="Pfam" id="PF14659">
    <property type="entry name" value="Phage_int_SAM_3"/>
    <property type="match status" value="1"/>
</dbReference>
<reference evidence="7 8" key="1">
    <citation type="submission" date="2016-12" db="EMBL/GenBank/DDBJ databases">
        <authorList>
            <person name="Song W.-J."/>
            <person name="Kurnit D.M."/>
        </authorList>
    </citation>
    <scope>NUCLEOTIDE SEQUENCE [LARGE SCALE GENOMIC DNA]</scope>
    <source>
        <strain evidence="7 8">DSM 12503</strain>
    </source>
</reference>
<dbReference type="RefSeq" id="WP_073588778.1">
    <property type="nucleotide sequence ID" value="NZ_FRFD01000005.1"/>
</dbReference>
<name>A0A1M7Y8H8_9FIRM</name>
<dbReference type="PROSITE" id="PS51898">
    <property type="entry name" value="TYR_RECOMBINASE"/>
    <property type="match status" value="1"/>
</dbReference>
<accession>A0A1M7Y8H8</accession>
<feature type="domain" description="Tyr recombinase" evidence="6">
    <location>
        <begin position="179"/>
        <end position="385"/>
    </location>
</feature>
<dbReference type="OrthoDB" id="111144at2"/>
<dbReference type="InterPro" id="IPR004107">
    <property type="entry name" value="Integrase_SAM-like_N"/>
</dbReference>
<dbReference type="STRING" id="1121345.SAMN02745217_02097"/>
<evidence type="ECO:0000256" key="2">
    <source>
        <dbReference type="ARBA" id="ARBA00008857"/>
    </source>
</evidence>
<dbReference type="CDD" id="cd01189">
    <property type="entry name" value="INT_ICEBs1_C_like"/>
    <property type="match status" value="1"/>
</dbReference>
<dbReference type="InterPro" id="IPR013762">
    <property type="entry name" value="Integrase-like_cat_sf"/>
</dbReference>
<dbReference type="GO" id="GO:0006310">
    <property type="term" value="P:DNA recombination"/>
    <property type="evidence" value="ECO:0007669"/>
    <property type="project" value="UniProtKB-KW"/>
</dbReference>
<keyword evidence="4" id="KW-0238">DNA-binding</keyword>
<dbReference type="Proteomes" id="UP000184612">
    <property type="component" value="Unassembled WGS sequence"/>
</dbReference>
<keyword evidence="3" id="KW-0229">DNA integration</keyword>
<gene>
    <name evidence="7" type="ORF">SAMN02745217_02097</name>
</gene>
<organism evidence="7 8">
    <name type="scientific">Anaerocolumna xylanovorans DSM 12503</name>
    <dbReference type="NCBI Taxonomy" id="1121345"/>
    <lineage>
        <taxon>Bacteria</taxon>
        <taxon>Bacillati</taxon>
        <taxon>Bacillota</taxon>
        <taxon>Clostridia</taxon>
        <taxon>Lachnospirales</taxon>
        <taxon>Lachnospiraceae</taxon>
        <taxon>Anaerocolumna</taxon>
    </lineage>
</organism>
<evidence type="ECO:0000313" key="7">
    <source>
        <dbReference type="EMBL" id="SHO48919.1"/>
    </source>
</evidence>
<dbReference type="AlphaFoldDB" id="A0A1M7Y8H8"/>
<evidence type="ECO:0000256" key="1">
    <source>
        <dbReference type="ARBA" id="ARBA00003283"/>
    </source>
</evidence>
<evidence type="ECO:0000256" key="5">
    <source>
        <dbReference type="ARBA" id="ARBA00023172"/>
    </source>
</evidence>
<evidence type="ECO:0000259" key="6">
    <source>
        <dbReference type="PROSITE" id="PS51898"/>
    </source>
</evidence>
<dbReference type="PANTHER" id="PTHR30349:SF64">
    <property type="entry name" value="PROPHAGE INTEGRASE INTD-RELATED"/>
    <property type="match status" value="1"/>
</dbReference>
<evidence type="ECO:0000256" key="4">
    <source>
        <dbReference type="ARBA" id="ARBA00023125"/>
    </source>
</evidence>
<dbReference type="InterPro" id="IPR050090">
    <property type="entry name" value="Tyrosine_recombinase_XerCD"/>
</dbReference>
<dbReference type="InterPro" id="IPR002104">
    <property type="entry name" value="Integrase_catalytic"/>
</dbReference>
<dbReference type="EMBL" id="FRFD01000005">
    <property type="protein sequence ID" value="SHO48919.1"/>
    <property type="molecule type" value="Genomic_DNA"/>
</dbReference>